<accession>A0A0J6Y4Z8</accession>
<dbReference type="Proteomes" id="UP000054565">
    <property type="component" value="Unassembled WGS sequence"/>
</dbReference>
<proteinExistence type="predicted"/>
<dbReference type="EMBL" id="DS028093">
    <property type="protein sequence ID" value="KMP02089.1"/>
    <property type="molecule type" value="Genomic_DNA"/>
</dbReference>
<organism evidence="1 2">
    <name type="scientific">Coccidioides immitis RMSCC 2394</name>
    <dbReference type="NCBI Taxonomy" id="404692"/>
    <lineage>
        <taxon>Eukaryota</taxon>
        <taxon>Fungi</taxon>
        <taxon>Dikarya</taxon>
        <taxon>Ascomycota</taxon>
        <taxon>Pezizomycotina</taxon>
        <taxon>Eurotiomycetes</taxon>
        <taxon>Eurotiomycetidae</taxon>
        <taxon>Onygenales</taxon>
        <taxon>Onygenaceae</taxon>
        <taxon>Coccidioides</taxon>
    </lineage>
</organism>
<protein>
    <submittedName>
        <fullName evidence="1">Uncharacterized protein</fullName>
    </submittedName>
</protein>
<dbReference type="AlphaFoldDB" id="A0A0J6Y4Z8"/>
<evidence type="ECO:0000313" key="1">
    <source>
        <dbReference type="EMBL" id="KMP02089.1"/>
    </source>
</evidence>
<reference evidence="2" key="1">
    <citation type="journal article" date="2010" name="Genome Res.">
        <title>Population genomic sequencing of Coccidioides fungi reveals recent hybridization and transposon control.</title>
        <authorList>
            <person name="Neafsey D.E."/>
            <person name="Barker B.M."/>
            <person name="Sharpton T.J."/>
            <person name="Stajich J.E."/>
            <person name="Park D.J."/>
            <person name="Whiston E."/>
            <person name="Hung C.-Y."/>
            <person name="McMahan C."/>
            <person name="White J."/>
            <person name="Sykes S."/>
            <person name="Heiman D."/>
            <person name="Young S."/>
            <person name="Zeng Q."/>
            <person name="Abouelleil A."/>
            <person name="Aftuck L."/>
            <person name="Bessette D."/>
            <person name="Brown A."/>
            <person name="FitzGerald M."/>
            <person name="Lui A."/>
            <person name="Macdonald J.P."/>
            <person name="Priest M."/>
            <person name="Orbach M.J."/>
            <person name="Galgiani J.N."/>
            <person name="Kirkland T.N."/>
            <person name="Cole G.T."/>
            <person name="Birren B.W."/>
            <person name="Henn M.R."/>
            <person name="Taylor J.W."/>
            <person name="Rounsley S.D."/>
        </authorList>
    </citation>
    <scope>NUCLEOTIDE SEQUENCE [LARGE SCALE GENOMIC DNA]</scope>
    <source>
        <strain evidence="2">RMSCC 2394</strain>
    </source>
</reference>
<sequence length="111" mass="12454">MSIFPLAHEAKEEGMCIRHPGTTLRPHTGISKVFQPVKDGDNTSSINIVFQWPHTDSSKLAQIPKHCTLFTIASSLFNNMVHVREQLASENITQTTFGFIELFWGFIGKVP</sequence>
<evidence type="ECO:0000313" key="2">
    <source>
        <dbReference type="Proteomes" id="UP000054565"/>
    </source>
</evidence>
<gene>
    <name evidence="1" type="ORF">CIRG_02228</name>
</gene>
<name>A0A0J6Y4Z8_COCIT</name>